<evidence type="ECO:0000259" key="7">
    <source>
        <dbReference type="PROSITE" id="PS50237"/>
    </source>
</evidence>
<keyword evidence="4" id="KW-0808">Transferase</keyword>
<evidence type="ECO:0000313" key="9">
    <source>
        <dbReference type="Proteomes" id="UP000008694"/>
    </source>
</evidence>
<comment type="caution">
    <text evidence="6">Lacks conserved residue(s) required for the propagation of feature annotation.</text>
</comment>
<evidence type="ECO:0000256" key="2">
    <source>
        <dbReference type="ARBA" id="ARBA00004906"/>
    </source>
</evidence>
<dbReference type="EC" id="2.3.2.26" evidence="3"/>
<dbReference type="STRING" id="81972.D7M0S5"/>
<comment type="catalytic activity">
    <reaction evidence="1">
        <text>S-ubiquitinyl-[E2 ubiquitin-conjugating enzyme]-L-cysteine + [acceptor protein]-L-lysine = [E2 ubiquitin-conjugating enzyme]-L-cysteine + N(6)-ubiquitinyl-[acceptor protein]-L-lysine.</text>
        <dbReference type="EC" id="2.3.2.26"/>
    </reaction>
</comment>
<dbReference type="Gramene" id="scaffold_602238.1">
    <property type="protein sequence ID" value="scaffold_602238.1"/>
    <property type="gene ID" value="scaffold_602238.1"/>
</dbReference>
<evidence type="ECO:0000256" key="1">
    <source>
        <dbReference type="ARBA" id="ARBA00000885"/>
    </source>
</evidence>
<gene>
    <name evidence="8" type="ORF">ARALYDRAFT_910181</name>
</gene>
<accession>D7M0S5</accession>
<dbReference type="eggNOG" id="KOG0939">
    <property type="taxonomic scope" value="Eukaryota"/>
</dbReference>
<evidence type="ECO:0000256" key="4">
    <source>
        <dbReference type="ARBA" id="ARBA00022679"/>
    </source>
</evidence>
<dbReference type="SUPFAM" id="SSF56204">
    <property type="entry name" value="Hect, E3 ligase catalytic domain"/>
    <property type="match status" value="1"/>
</dbReference>
<dbReference type="InterPro" id="IPR000569">
    <property type="entry name" value="HECT_dom"/>
</dbReference>
<feature type="domain" description="HECT" evidence="7">
    <location>
        <begin position="1"/>
        <end position="134"/>
    </location>
</feature>
<dbReference type="GO" id="GO:0006511">
    <property type="term" value="P:ubiquitin-dependent protein catabolic process"/>
    <property type="evidence" value="ECO:0007669"/>
    <property type="project" value="TreeGrafter"/>
</dbReference>
<dbReference type="PANTHER" id="PTHR11254">
    <property type="entry name" value="HECT DOMAIN UBIQUITIN-PROTEIN LIGASE"/>
    <property type="match status" value="1"/>
</dbReference>
<evidence type="ECO:0000256" key="3">
    <source>
        <dbReference type="ARBA" id="ARBA00012485"/>
    </source>
</evidence>
<comment type="pathway">
    <text evidence="2">Protein modification; protein ubiquitination.</text>
</comment>
<evidence type="ECO:0000313" key="8">
    <source>
        <dbReference type="EMBL" id="EFH48241.1"/>
    </source>
</evidence>
<evidence type="ECO:0000256" key="5">
    <source>
        <dbReference type="ARBA" id="ARBA00022786"/>
    </source>
</evidence>
<dbReference type="AlphaFoldDB" id="D7M0S5"/>
<dbReference type="GO" id="GO:0000209">
    <property type="term" value="P:protein polyubiquitination"/>
    <property type="evidence" value="ECO:0007669"/>
    <property type="project" value="TreeGrafter"/>
</dbReference>
<keyword evidence="9" id="KW-1185">Reference proteome</keyword>
<keyword evidence="5 6" id="KW-0833">Ubl conjugation pathway</keyword>
<dbReference type="Gene3D" id="3.90.1750.10">
    <property type="entry name" value="Hect, E3 ligase catalytic domains"/>
    <property type="match status" value="1"/>
</dbReference>
<dbReference type="Gene3D" id="3.30.2160.10">
    <property type="entry name" value="Hect, E3 ligase catalytic domain"/>
    <property type="match status" value="1"/>
</dbReference>
<protein>
    <recommendedName>
        <fullName evidence="3">HECT-type E3 ubiquitin transferase</fullName>
        <ecNumber evidence="3">2.3.2.26</ecNumber>
    </recommendedName>
</protein>
<sequence length="134" mass="15448">MKILLYVPTLEFPYKHILGARVTFDDLKRLDSNLHNGLIWYLENKLDDIYEFTDEIDGEVYDLKANRRNIAVTEANKKEFVDLKAANRMTIAIEKQLNEFVKGFHDLVPQEVISILSHEDLKLLTSGMPPADGK</sequence>
<organism evidence="9">
    <name type="scientific">Arabidopsis lyrata subsp. lyrata</name>
    <name type="common">Lyre-leaved rock-cress</name>
    <dbReference type="NCBI Taxonomy" id="81972"/>
    <lineage>
        <taxon>Eukaryota</taxon>
        <taxon>Viridiplantae</taxon>
        <taxon>Streptophyta</taxon>
        <taxon>Embryophyta</taxon>
        <taxon>Tracheophyta</taxon>
        <taxon>Spermatophyta</taxon>
        <taxon>Magnoliopsida</taxon>
        <taxon>eudicotyledons</taxon>
        <taxon>Gunneridae</taxon>
        <taxon>Pentapetalae</taxon>
        <taxon>rosids</taxon>
        <taxon>malvids</taxon>
        <taxon>Brassicales</taxon>
        <taxon>Brassicaceae</taxon>
        <taxon>Camelineae</taxon>
        <taxon>Arabidopsis</taxon>
    </lineage>
</organism>
<dbReference type="Pfam" id="PF00632">
    <property type="entry name" value="HECT"/>
    <property type="match status" value="1"/>
</dbReference>
<dbReference type="Proteomes" id="UP000008694">
    <property type="component" value="Unassembled WGS sequence"/>
</dbReference>
<dbReference type="InterPro" id="IPR050409">
    <property type="entry name" value="E3_ubiq-protein_ligase"/>
</dbReference>
<dbReference type="GO" id="GO:0005737">
    <property type="term" value="C:cytoplasm"/>
    <property type="evidence" value="ECO:0007669"/>
    <property type="project" value="TreeGrafter"/>
</dbReference>
<evidence type="ECO:0000256" key="6">
    <source>
        <dbReference type="PROSITE-ProRule" id="PRU00104"/>
    </source>
</evidence>
<dbReference type="PROSITE" id="PS50237">
    <property type="entry name" value="HECT"/>
    <property type="match status" value="1"/>
</dbReference>
<reference evidence="9" key="1">
    <citation type="journal article" date="2011" name="Nat. Genet.">
        <title>The Arabidopsis lyrata genome sequence and the basis of rapid genome size change.</title>
        <authorList>
            <person name="Hu T.T."/>
            <person name="Pattyn P."/>
            <person name="Bakker E.G."/>
            <person name="Cao J."/>
            <person name="Cheng J.-F."/>
            <person name="Clark R.M."/>
            <person name="Fahlgren N."/>
            <person name="Fawcett J.A."/>
            <person name="Grimwood J."/>
            <person name="Gundlach H."/>
            <person name="Haberer G."/>
            <person name="Hollister J.D."/>
            <person name="Ossowski S."/>
            <person name="Ottilar R.P."/>
            <person name="Salamov A.A."/>
            <person name="Schneeberger K."/>
            <person name="Spannagl M."/>
            <person name="Wang X."/>
            <person name="Yang L."/>
            <person name="Nasrallah M.E."/>
            <person name="Bergelson J."/>
            <person name="Carrington J.C."/>
            <person name="Gaut B.S."/>
            <person name="Schmutz J."/>
            <person name="Mayer K.F.X."/>
            <person name="Van de Peer Y."/>
            <person name="Grigoriev I.V."/>
            <person name="Nordborg M."/>
            <person name="Weigel D."/>
            <person name="Guo Y.-L."/>
        </authorList>
    </citation>
    <scope>NUCLEOTIDE SEQUENCE [LARGE SCALE GENOMIC DNA]</scope>
    <source>
        <strain evidence="9">cv. MN47</strain>
    </source>
</reference>
<proteinExistence type="predicted"/>
<dbReference type="GO" id="GO:0061630">
    <property type="term" value="F:ubiquitin protein ligase activity"/>
    <property type="evidence" value="ECO:0007669"/>
    <property type="project" value="UniProtKB-EC"/>
</dbReference>
<dbReference type="HOGENOM" id="CLU_1899067_0_0_1"/>
<dbReference type="PANTHER" id="PTHR11254:SF67">
    <property type="entry name" value="E3 UBIQUITIN-PROTEIN LIGASE HUWE1"/>
    <property type="match status" value="1"/>
</dbReference>
<dbReference type="EMBL" id="GL348718">
    <property type="protein sequence ID" value="EFH48241.1"/>
    <property type="molecule type" value="Genomic_DNA"/>
</dbReference>
<dbReference type="InterPro" id="IPR035983">
    <property type="entry name" value="Hect_E3_ubiquitin_ligase"/>
</dbReference>
<name>D7M0S5_ARALL</name>